<dbReference type="PANTHER" id="PTHR43852:SF2">
    <property type="entry name" value="PROTEIN ADENYLYLTRANSFERASE MNTA"/>
    <property type="match status" value="1"/>
</dbReference>
<dbReference type="CDD" id="cd05403">
    <property type="entry name" value="NT_KNTase_like"/>
    <property type="match status" value="1"/>
</dbReference>
<proteinExistence type="predicted"/>
<dbReference type="NCBIfam" id="NF047752">
    <property type="entry name" value="MntA_antitoxin"/>
    <property type="match status" value="1"/>
</dbReference>
<dbReference type="Proteomes" id="UP001333102">
    <property type="component" value="Chromosome"/>
</dbReference>
<gene>
    <name evidence="2" type="ORF">VLY81_05590</name>
</gene>
<protein>
    <submittedName>
        <fullName evidence="2">Nucleotidyltransferase domain-containing protein</fullName>
    </submittedName>
</protein>
<dbReference type="InterPro" id="IPR041633">
    <property type="entry name" value="Polbeta"/>
</dbReference>
<keyword evidence="3" id="KW-1185">Reference proteome</keyword>
<dbReference type="InterPro" id="IPR043519">
    <property type="entry name" value="NT_sf"/>
</dbReference>
<dbReference type="InterPro" id="IPR052930">
    <property type="entry name" value="TA_antitoxin_MntA"/>
</dbReference>
<evidence type="ECO:0000313" key="2">
    <source>
        <dbReference type="EMBL" id="WRP15635.1"/>
    </source>
</evidence>
<dbReference type="PANTHER" id="PTHR43852">
    <property type="entry name" value="NUCLEOTIDYLTRANSFERASE"/>
    <property type="match status" value="1"/>
</dbReference>
<accession>A0ABZ1BT48</accession>
<dbReference type="SUPFAM" id="SSF81301">
    <property type="entry name" value="Nucleotidyltransferase"/>
    <property type="match status" value="1"/>
</dbReference>
<dbReference type="Gene3D" id="3.30.460.10">
    <property type="entry name" value="Beta Polymerase, domain 2"/>
    <property type="match status" value="1"/>
</dbReference>
<dbReference type="EMBL" id="CP141614">
    <property type="protein sequence ID" value="WRP15635.1"/>
    <property type="molecule type" value="Genomic_DNA"/>
</dbReference>
<organism evidence="2 3">
    <name type="scientific">Geochorda subterranea</name>
    <dbReference type="NCBI Taxonomy" id="3109564"/>
    <lineage>
        <taxon>Bacteria</taxon>
        <taxon>Bacillati</taxon>
        <taxon>Bacillota</taxon>
        <taxon>Limnochordia</taxon>
        <taxon>Limnochordales</taxon>
        <taxon>Geochordaceae</taxon>
        <taxon>Geochorda</taxon>
    </lineage>
</organism>
<reference evidence="3" key="1">
    <citation type="submission" date="2023-12" db="EMBL/GenBank/DDBJ databases">
        <title>Novel isolates from deep terrestrial aquifers shed light on the physiology and ecology of the class Limnochordia.</title>
        <authorList>
            <person name="Karnachuk O.V."/>
            <person name="Lukina A.P."/>
            <person name="Avakyan M.R."/>
            <person name="Kadnikov V."/>
            <person name="Begmatov S."/>
            <person name="Beletsky A.V."/>
            <person name="Mardanov A.V."/>
            <person name="Ravin N.V."/>
        </authorList>
    </citation>
    <scope>NUCLEOTIDE SEQUENCE [LARGE SCALE GENOMIC DNA]</scope>
    <source>
        <strain evidence="3">LN</strain>
    </source>
</reference>
<dbReference type="RefSeq" id="WP_324670041.1">
    <property type="nucleotide sequence ID" value="NZ_CP141614.1"/>
</dbReference>
<evidence type="ECO:0000313" key="3">
    <source>
        <dbReference type="Proteomes" id="UP001333102"/>
    </source>
</evidence>
<evidence type="ECO:0000259" key="1">
    <source>
        <dbReference type="Pfam" id="PF18765"/>
    </source>
</evidence>
<sequence length="162" mass="18244">MQAHRQPGREAIQHLPTVLRPGSEPLRQLAYGYGLRLVILFGSRARGEAGVTSDFDLAVSMTDPYRRAYGELTEGEAHTFQRLHSELQRMLATSRVDLVLLERAAPLVVHRVVRDGIPLFEATPGAFVRLCVRAVQMIEDARPMLQAQRRYLARVFGPGEPW</sequence>
<name>A0ABZ1BT48_9FIRM</name>
<feature type="domain" description="Polymerase beta nucleotidyltransferase" evidence="1">
    <location>
        <begin position="35"/>
        <end position="122"/>
    </location>
</feature>
<dbReference type="Pfam" id="PF18765">
    <property type="entry name" value="Polbeta"/>
    <property type="match status" value="1"/>
</dbReference>